<protein>
    <recommendedName>
        <fullName evidence="8">Exportin-1 C-terminal domain-containing protein</fullName>
    </recommendedName>
</protein>
<evidence type="ECO:0000256" key="2">
    <source>
        <dbReference type="ARBA" id="ARBA00009466"/>
    </source>
</evidence>
<feature type="signal peptide" evidence="7">
    <location>
        <begin position="1"/>
        <end position="20"/>
    </location>
</feature>
<reference evidence="10" key="1">
    <citation type="journal article" date="2018" name="Nat. Microbiol.">
        <title>Leveraging single-cell genomics to expand the fungal tree of life.</title>
        <authorList>
            <person name="Ahrendt S.R."/>
            <person name="Quandt C.A."/>
            <person name="Ciobanu D."/>
            <person name="Clum A."/>
            <person name="Salamov A."/>
            <person name="Andreopoulos B."/>
            <person name="Cheng J.F."/>
            <person name="Woyke T."/>
            <person name="Pelin A."/>
            <person name="Henrissat B."/>
            <person name="Reynolds N.K."/>
            <person name="Benny G.L."/>
            <person name="Smith M.E."/>
            <person name="James T.Y."/>
            <person name="Grigoriev I.V."/>
        </authorList>
    </citation>
    <scope>NUCLEOTIDE SEQUENCE [LARGE SCALE GENOMIC DNA]</scope>
    <source>
        <strain evidence="10">CSF55</strain>
    </source>
</reference>
<dbReference type="InterPro" id="IPR011989">
    <property type="entry name" value="ARM-like"/>
</dbReference>
<accession>A0A4P9YD35</accession>
<feature type="domain" description="Exportin-1 C-terminal" evidence="8">
    <location>
        <begin position="481"/>
        <end position="648"/>
    </location>
</feature>
<organism evidence="9 10">
    <name type="scientific">Rozella allomycis (strain CSF55)</name>
    <dbReference type="NCBI Taxonomy" id="988480"/>
    <lineage>
        <taxon>Eukaryota</taxon>
        <taxon>Fungi</taxon>
        <taxon>Fungi incertae sedis</taxon>
        <taxon>Cryptomycota</taxon>
        <taxon>Cryptomycota incertae sedis</taxon>
        <taxon>Rozella</taxon>
    </lineage>
</organism>
<evidence type="ECO:0000256" key="6">
    <source>
        <dbReference type="SAM" id="MobiDB-lite"/>
    </source>
</evidence>
<evidence type="ECO:0000256" key="3">
    <source>
        <dbReference type="ARBA" id="ARBA00022448"/>
    </source>
</evidence>
<feature type="non-terminal residue" evidence="9">
    <location>
        <position position="705"/>
    </location>
</feature>
<keyword evidence="5" id="KW-0539">Nucleus</keyword>
<keyword evidence="3" id="KW-0813">Transport</keyword>
<name>A0A4P9YD35_ROZAC</name>
<dbReference type="AlphaFoldDB" id="A0A4P9YD35"/>
<dbReference type="GO" id="GO:0005049">
    <property type="term" value="F:nuclear export signal receptor activity"/>
    <property type="evidence" value="ECO:0007669"/>
    <property type="project" value="InterPro"/>
</dbReference>
<evidence type="ECO:0000313" key="10">
    <source>
        <dbReference type="Proteomes" id="UP000281549"/>
    </source>
</evidence>
<dbReference type="SUPFAM" id="SSF48371">
    <property type="entry name" value="ARM repeat"/>
    <property type="match status" value="2"/>
</dbReference>
<dbReference type="InterPro" id="IPR016024">
    <property type="entry name" value="ARM-type_fold"/>
</dbReference>
<dbReference type="EMBL" id="ML005912">
    <property type="protein sequence ID" value="RKP17303.1"/>
    <property type="molecule type" value="Genomic_DNA"/>
</dbReference>
<dbReference type="GO" id="GO:0005634">
    <property type="term" value="C:nucleus"/>
    <property type="evidence" value="ECO:0007669"/>
    <property type="project" value="UniProtKB-SubCell"/>
</dbReference>
<proteinExistence type="inferred from homology"/>
<dbReference type="Pfam" id="PF08767">
    <property type="entry name" value="CRM1_C"/>
    <property type="match status" value="1"/>
</dbReference>
<evidence type="ECO:0000259" key="8">
    <source>
        <dbReference type="Pfam" id="PF08767"/>
    </source>
</evidence>
<comment type="similarity">
    <text evidence="2">Belongs to the exportin family.</text>
</comment>
<evidence type="ECO:0000256" key="1">
    <source>
        <dbReference type="ARBA" id="ARBA00004123"/>
    </source>
</evidence>
<keyword evidence="7" id="KW-0732">Signal</keyword>
<dbReference type="Proteomes" id="UP000281549">
    <property type="component" value="Unassembled WGS sequence"/>
</dbReference>
<gene>
    <name evidence="9" type="ORF">ROZALSC1DRAFT_24340</name>
</gene>
<keyword evidence="4" id="KW-0653">Protein transport</keyword>
<evidence type="ECO:0000256" key="4">
    <source>
        <dbReference type="ARBA" id="ARBA00022927"/>
    </source>
</evidence>
<evidence type="ECO:0000313" key="9">
    <source>
        <dbReference type="EMBL" id="RKP17303.1"/>
    </source>
</evidence>
<evidence type="ECO:0000256" key="7">
    <source>
        <dbReference type="SAM" id="SignalP"/>
    </source>
</evidence>
<dbReference type="Gene3D" id="1.25.10.10">
    <property type="entry name" value="Leucine-rich Repeat Variant"/>
    <property type="match status" value="2"/>
</dbReference>
<feature type="chain" id="PRO_5020616767" description="Exportin-1 C-terminal domain-containing protein" evidence="7">
    <location>
        <begin position="21"/>
        <end position="705"/>
    </location>
</feature>
<comment type="subcellular location">
    <subcellularLocation>
        <location evidence="1">Nucleus</location>
    </subcellularLocation>
</comment>
<feature type="region of interest" description="Disordered" evidence="6">
    <location>
        <begin position="656"/>
        <end position="686"/>
    </location>
</feature>
<evidence type="ECO:0000256" key="5">
    <source>
        <dbReference type="ARBA" id="ARBA00023242"/>
    </source>
</evidence>
<dbReference type="GO" id="GO:0015031">
    <property type="term" value="P:protein transport"/>
    <property type="evidence" value="ECO:0007669"/>
    <property type="project" value="UniProtKB-KW"/>
</dbReference>
<sequence length="705" mass="81992">MFFWGLLTVVTVISNAFVAASPSGLSETEFIQRLEKFVTIKYLKTDDVNDMLEFIGKNDIPNNVSWDLFKQVTNQVFQCFKVQTLRHRAAKAFENLVGVSSRKGDIFYGTNQDSMPFMNDILENIKEISKALDEESLFLLYKAASSIIGYGMIRGHINEIGNAYAISLVSVPNKMLEDMLNDNSDIENVFNNEENVDSILKVLNMYNGALQSSACHPYVSKHAFDLFCKFKKFESTNEKLKDMKNAFRKLSFSFVLTGNQFKDLYPMLNVIYNDGEDAEFFNDFFEWIKNYSQQVETLETINDEEMFKLQIAWSIVNNYGNEIIFGSYYYYAKVLFDVVAKSEIEISNEFMRHSFNLHDKIRYQYFTLSILPAEVVSEVGSGLKEFRNEILKLALKAFDRNAQHFMLRYRDMVLFDIINNYFGLNEDIINLISSLLKNDQCDDFFCFGLYKTALTRLGHENLKHGNFDNESELFLNFIKSLGDLSHIHPKLFKIVMDRIIFVLNHKSRNVSNAGLEALNTLLERFSHYDFSEEVYQHDMLDSTHPIYYILDNAKFFYQERFETTLKHLLFFVTNESYNQNSQILFKLFKFALKFKSDETSVSQLKEITRNILMERFPSFEKYRLQDIVNGFVCINCDFESFKRHLKSFCNPKEEQKELDDGEHEGSTQGRNVGFVGGKPKDRKSNFSKVEQKLGELVAVKDLGSE</sequence>
<dbReference type="InterPro" id="IPR014877">
    <property type="entry name" value="XPO1_C_dom"/>
</dbReference>